<dbReference type="GO" id="GO:0090529">
    <property type="term" value="P:cell septum assembly"/>
    <property type="evidence" value="ECO:0007669"/>
    <property type="project" value="InterPro"/>
</dbReference>
<evidence type="ECO:0000259" key="10">
    <source>
        <dbReference type="PROSITE" id="PS51779"/>
    </source>
</evidence>
<feature type="transmembrane region" description="Helical" evidence="9">
    <location>
        <begin position="36"/>
        <end position="55"/>
    </location>
</feature>
<keyword evidence="3 9" id="KW-0997">Cell inner membrane</keyword>
<evidence type="ECO:0000256" key="7">
    <source>
        <dbReference type="ARBA" id="ARBA00023136"/>
    </source>
</evidence>
<feature type="domain" description="POTRA" evidence="10">
    <location>
        <begin position="80"/>
        <end position="148"/>
    </location>
</feature>
<name>A0AAE3T6Y3_9RHOB</name>
<evidence type="ECO:0000256" key="3">
    <source>
        <dbReference type="ARBA" id="ARBA00022519"/>
    </source>
</evidence>
<keyword evidence="4 9" id="KW-0132">Cell division</keyword>
<dbReference type="PROSITE" id="PS51779">
    <property type="entry name" value="POTRA"/>
    <property type="match status" value="1"/>
</dbReference>
<reference evidence="11" key="1">
    <citation type="submission" date="2023-03" db="EMBL/GenBank/DDBJ databases">
        <title>Multiphase analysis and comparison of six strains from genera Psychromarinibacter, Lutimaribacter, and Maritimibacter, including a novel species: Psychromarinibacter sediminicola sp. nov.</title>
        <authorList>
            <person name="Wang Y.-H."/>
            <person name="Ye M.-Q."/>
            <person name="Du Z.-J."/>
        </authorList>
    </citation>
    <scope>NUCLEOTIDE SEQUENCE</scope>
    <source>
        <strain evidence="11">C21-152</strain>
    </source>
</reference>
<dbReference type="GO" id="GO:0032153">
    <property type="term" value="C:cell division site"/>
    <property type="evidence" value="ECO:0007669"/>
    <property type="project" value="UniProtKB-UniRule"/>
</dbReference>
<dbReference type="EMBL" id="JARGYC010000005">
    <property type="protein sequence ID" value="MDF0599752.1"/>
    <property type="molecule type" value="Genomic_DNA"/>
</dbReference>
<evidence type="ECO:0000313" key="12">
    <source>
        <dbReference type="Proteomes" id="UP001220964"/>
    </source>
</evidence>
<proteinExistence type="inferred from homology"/>
<dbReference type="InterPro" id="IPR005548">
    <property type="entry name" value="Cell_div_FtsQ/DivIB_C"/>
</dbReference>
<evidence type="ECO:0000256" key="2">
    <source>
        <dbReference type="ARBA" id="ARBA00022475"/>
    </source>
</evidence>
<dbReference type="GO" id="GO:0043093">
    <property type="term" value="P:FtsZ-dependent cytokinesis"/>
    <property type="evidence" value="ECO:0007669"/>
    <property type="project" value="UniProtKB-UniRule"/>
</dbReference>
<keyword evidence="2 9" id="KW-1003">Cell membrane</keyword>
<evidence type="ECO:0000313" key="11">
    <source>
        <dbReference type="EMBL" id="MDF0599752.1"/>
    </source>
</evidence>
<dbReference type="Pfam" id="PF03799">
    <property type="entry name" value="FtsQ_DivIB_C"/>
    <property type="match status" value="1"/>
</dbReference>
<accession>A0AAE3T6Y3</accession>
<evidence type="ECO:0000256" key="1">
    <source>
        <dbReference type="ARBA" id="ARBA00004370"/>
    </source>
</evidence>
<dbReference type="AlphaFoldDB" id="A0AAE3T6Y3"/>
<comment type="function">
    <text evidence="9">Essential cell division protein.</text>
</comment>
<dbReference type="GO" id="GO:0005886">
    <property type="term" value="C:plasma membrane"/>
    <property type="evidence" value="ECO:0007669"/>
    <property type="project" value="UniProtKB-SubCell"/>
</dbReference>
<gene>
    <name evidence="9" type="primary">ftsQ</name>
    <name evidence="11" type="ORF">P1J78_03305</name>
</gene>
<dbReference type="PANTHER" id="PTHR35851:SF1">
    <property type="entry name" value="CELL DIVISION PROTEIN FTSQ"/>
    <property type="match status" value="1"/>
</dbReference>
<dbReference type="HAMAP" id="MF_00911">
    <property type="entry name" value="FtsQ_subfam"/>
    <property type="match status" value="1"/>
</dbReference>
<evidence type="ECO:0000256" key="6">
    <source>
        <dbReference type="ARBA" id="ARBA00022989"/>
    </source>
</evidence>
<evidence type="ECO:0000256" key="9">
    <source>
        <dbReference type="HAMAP-Rule" id="MF_00911"/>
    </source>
</evidence>
<keyword evidence="6 9" id="KW-1133">Transmembrane helix</keyword>
<comment type="similarity">
    <text evidence="9">Belongs to the FtsQ/DivIB family. FtsQ subfamily.</text>
</comment>
<organism evidence="11 12">
    <name type="scientific">Psychromarinibacter sediminicola</name>
    <dbReference type="NCBI Taxonomy" id="3033385"/>
    <lineage>
        <taxon>Bacteria</taxon>
        <taxon>Pseudomonadati</taxon>
        <taxon>Pseudomonadota</taxon>
        <taxon>Alphaproteobacteria</taxon>
        <taxon>Rhodobacterales</taxon>
        <taxon>Paracoccaceae</taxon>
        <taxon>Psychromarinibacter</taxon>
    </lineage>
</organism>
<dbReference type="InterPro" id="IPR034746">
    <property type="entry name" value="POTRA"/>
</dbReference>
<evidence type="ECO:0000256" key="8">
    <source>
        <dbReference type="ARBA" id="ARBA00023306"/>
    </source>
</evidence>
<comment type="subcellular location">
    <subcellularLocation>
        <location evidence="9">Cell inner membrane</location>
        <topology evidence="9">Single-pass type II membrane protein</topology>
    </subcellularLocation>
    <subcellularLocation>
        <location evidence="1">Membrane</location>
    </subcellularLocation>
    <text evidence="9">Localizes to the division septum.</text>
</comment>
<dbReference type="InterPro" id="IPR026579">
    <property type="entry name" value="FtsQ"/>
</dbReference>
<protein>
    <recommendedName>
        <fullName evidence="9">Cell division protein FtsQ</fullName>
    </recommendedName>
</protein>
<keyword evidence="7 9" id="KW-0472">Membrane</keyword>
<evidence type="ECO:0000256" key="5">
    <source>
        <dbReference type="ARBA" id="ARBA00022692"/>
    </source>
</evidence>
<dbReference type="Proteomes" id="UP001220964">
    <property type="component" value="Unassembled WGS sequence"/>
</dbReference>
<keyword evidence="5 9" id="KW-0812">Transmembrane</keyword>
<keyword evidence="8 9" id="KW-0131">Cell cycle</keyword>
<comment type="caution">
    <text evidence="11">The sequence shown here is derived from an EMBL/GenBank/DDBJ whole genome shotgun (WGS) entry which is preliminary data.</text>
</comment>
<dbReference type="RefSeq" id="WP_275565898.1">
    <property type="nucleotide sequence ID" value="NZ_JARGYC010000005.1"/>
</dbReference>
<dbReference type="PANTHER" id="PTHR35851">
    <property type="entry name" value="CELL DIVISION PROTEIN FTSQ"/>
    <property type="match status" value="1"/>
</dbReference>
<keyword evidence="12" id="KW-1185">Reference proteome</keyword>
<evidence type="ECO:0000256" key="4">
    <source>
        <dbReference type="ARBA" id="ARBA00022618"/>
    </source>
</evidence>
<sequence length="296" mass="33370">MRQVDTDSAPARRDPAPSRWAYRLHRLWLTPAVRKFLRLGLPLAVSGLALTWVFAQPQNRSAFTEMYSDIRRSIAERPEFMVQVMAIDGASEELSADIREILPVDFPISSFDLDLEAMQEVVEQLDAVARVDLRIRPGGLLQIDVTERIPAVVWRVQGMLELLDEAGRRVAALYARTDRADLPLIAGLGADREVPEALELIAAAGPIADRMRGVLRVGERRWDVVLDRDQRIMLPETRPVDALEQVIALHQAQELLARDLAAVDMRNPARPTLRMRPHAVEELHRIKGIELGDILQ</sequence>